<dbReference type="KEGG" id="zca:118356186"/>
<sequence>MLSSGRSAEAALRTGCPHVGNDSRTEGGEHEPTGLATSPCPAAPDSSRPGIPPLSPRSPHQTVSCPPAGRIGPRRPRAPTTRPHDAPRARRPRLAASVVPLASAAPPRGLRSSGSGACSAGGSRSRMAFLRLSVSPRSQKPATRELEWLQPETHHSVPLQETLTQEHSWWTASCQGPSFDRPTEASVLQLPCPPAAPSHRLTKAGGRSQLMCAHLWTFSTRKPSLTRTFPGCPAGWLFSNQPSLLPLLCPEGPAPSLYPSSVFPPINSCS</sequence>
<proteinExistence type="predicted"/>
<feature type="region of interest" description="Disordered" evidence="1">
    <location>
        <begin position="1"/>
        <end position="93"/>
    </location>
</feature>
<evidence type="ECO:0000313" key="3">
    <source>
        <dbReference type="RefSeq" id="XP_035579380.1"/>
    </source>
</evidence>
<protein>
    <submittedName>
        <fullName evidence="3">Uncharacterized protein LOC118356186</fullName>
    </submittedName>
</protein>
<evidence type="ECO:0000313" key="2">
    <source>
        <dbReference type="Proteomes" id="UP000515165"/>
    </source>
</evidence>
<organism evidence="2 3">
    <name type="scientific">Zalophus californianus</name>
    <name type="common">California sealion</name>
    <dbReference type="NCBI Taxonomy" id="9704"/>
    <lineage>
        <taxon>Eukaryota</taxon>
        <taxon>Metazoa</taxon>
        <taxon>Chordata</taxon>
        <taxon>Craniata</taxon>
        <taxon>Vertebrata</taxon>
        <taxon>Euteleostomi</taxon>
        <taxon>Mammalia</taxon>
        <taxon>Eutheria</taxon>
        <taxon>Laurasiatheria</taxon>
        <taxon>Carnivora</taxon>
        <taxon>Caniformia</taxon>
        <taxon>Pinnipedia</taxon>
        <taxon>Otariidae</taxon>
        <taxon>Zalophus</taxon>
    </lineage>
</organism>
<dbReference type="RefSeq" id="XP_035579380.1">
    <property type="nucleotide sequence ID" value="XM_035723487.1"/>
</dbReference>
<dbReference type="Proteomes" id="UP000515165">
    <property type="component" value="Chromosome 13"/>
</dbReference>
<name>A0A6P9EX78_ZALCA</name>
<feature type="compositionally biased region" description="Basic and acidic residues" evidence="1">
    <location>
        <begin position="21"/>
        <end position="32"/>
    </location>
</feature>
<keyword evidence="2" id="KW-1185">Reference proteome</keyword>
<evidence type="ECO:0000256" key="1">
    <source>
        <dbReference type="SAM" id="MobiDB-lite"/>
    </source>
</evidence>
<accession>A0A6P9EX78</accession>
<dbReference type="GeneID" id="118356186"/>
<reference evidence="3" key="1">
    <citation type="submission" date="2025-08" db="UniProtKB">
        <authorList>
            <consortium name="RefSeq"/>
        </authorList>
    </citation>
    <scope>IDENTIFICATION</scope>
    <source>
        <tissue evidence="3">Blood</tissue>
    </source>
</reference>
<gene>
    <name evidence="3" type="primary">LOC118356186</name>
</gene>
<dbReference type="AlphaFoldDB" id="A0A6P9EX78"/>